<comment type="pathway">
    <text evidence="1 8">Amino-acid biosynthesis; L-histidine biosynthesis; L-histidine from 5-phospho-alpha-D-ribose 1-diphosphate: step 8/9.</text>
</comment>
<name>A0A1E4TPQ3_PACTA</name>
<dbReference type="InterPro" id="IPR004013">
    <property type="entry name" value="PHP_dom"/>
</dbReference>
<evidence type="ECO:0000256" key="4">
    <source>
        <dbReference type="ARBA" id="ARBA00022605"/>
    </source>
</evidence>
<evidence type="ECO:0000256" key="3">
    <source>
        <dbReference type="ARBA" id="ARBA00013085"/>
    </source>
</evidence>
<keyword evidence="5 8" id="KW-0378">Hydrolase</keyword>
<evidence type="ECO:0000256" key="5">
    <source>
        <dbReference type="ARBA" id="ARBA00022801"/>
    </source>
</evidence>
<keyword evidence="6 8" id="KW-0368">Histidine biosynthesis</keyword>
<reference evidence="11" key="1">
    <citation type="submission" date="2016-05" db="EMBL/GenBank/DDBJ databases">
        <title>Comparative genomics of biotechnologically important yeasts.</title>
        <authorList>
            <consortium name="DOE Joint Genome Institute"/>
            <person name="Riley R."/>
            <person name="Haridas S."/>
            <person name="Wolfe K.H."/>
            <person name="Lopes M.R."/>
            <person name="Hittinger C.T."/>
            <person name="Goker M."/>
            <person name="Salamov A."/>
            <person name="Wisecaver J."/>
            <person name="Long T.M."/>
            <person name="Aerts A.L."/>
            <person name="Barry K."/>
            <person name="Choi C."/>
            <person name="Clum A."/>
            <person name="Coughlan A.Y."/>
            <person name="Deshpande S."/>
            <person name="Douglass A.P."/>
            <person name="Hanson S.J."/>
            <person name="Klenk H.-P."/>
            <person name="Labutti K."/>
            <person name="Lapidus A."/>
            <person name="Lindquist E."/>
            <person name="Lipzen A."/>
            <person name="Meier-Kolthoff J.P."/>
            <person name="Ohm R.A."/>
            <person name="Otillar R.P."/>
            <person name="Pangilinan J."/>
            <person name="Peng Y."/>
            <person name="Rokas A."/>
            <person name="Rosa C.A."/>
            <person name="Scheuner C."/>
            <person name="Sibirny A.A."/>
            <person name="Slot J.C."/>
            <person name="Stielow J.B."/>
            <person name="Sun H."/>
            <person name="Kurtzman C.P."/>
            <person name="Blackwell M."/>
            <person name="Grigoriev I.V."/>
            <person name="Jeffries T.W."/>
        </authorList>
    </citation>
    <scope>NUCLEOTIDE SEQUENCE [LARGE SCALE GENOMIC DNA]</scope>
    <source>
        <strain evidence="11">NRRL Y-2460</strain>
    </source>
</reference>
<evidence type="ECO:0000259" key="9">
    <source>
        <dbReference type="Pfam" id="PF02811"/>
    </source>
</evidence>
<proteinExistence type="inferred from homology"/>
<evidence type="ECO:0000313" key="10">
    <source>
        <dbReference type="EMBL" id="ODV93731.1"/>
    </source>
</evidence>
<dbReference type="AlphaFoldDB" id="A0A1E4TPQ3"/>
<evidence type="ECO:0000256" key="6">
    <source>
        <dbReference type="ARBA" id="ARBA00023102"/>
    </source>
</evidence>
<dbReference type="InterPro" id="IPR010140">
    <property type="entry name" value="Histidinol_P_phosphatase_HisJ"/>
</dbReference>
<gene>
    <name evidence="10" type="ORF">PACTADRAFT_4634</name>
</gene>
<comment type="similarity">
    <text evidence="2 8">Belongs to the PHP hydrolase family. HisK subfamily.</text>
</comment>
<accession>A0A1E4TPQ3</accession>
<dbReference type="GO" id="GO:0004401">
    <property type="term" value="F:histidinol-phosphatase activity"/>
    <property type="evidence" value="ECO:0007669"/>
    <property type="project" value="UniProtKB-UniRule"/>
</dbReference>
<keyword evidence="11" id="KW-1185">Reference proteome</keyword>
<dbReference type="PANTHER" id="PTHR21039">
    <property type="entry name" value="HISTIDINOL PHOSPHATASE-RELATED"/>
    <property type="match status" value="1"/>
</dbReference>
<dbReference type="GO" id="GO:0000105">
    <property type="term" value="P:L-histidine biosynthetic process"/>
    <property type="evidence" value="ECO:0007669"/>
    <property type="project" value="UniProtKB-UniRule"/>
</dbReference>
<dbReference type="STRING" id="669874.A0A1E4TPQ3"/>
<dbReference type="PANTHER" id="PTHR21039:SF0">
    <property type="entry name" value="HISTIDINOL-PHOSPHATASE"/>
    <property type="match status" value="1"/>
</dbReference>
<dbReference type="OrthoDB" id="5957391at2759"/>
<dbReference type="CDD" id="cd12110">
    <property type="entry name" value="PHP_HisPPase_Hisj_like"/>
    <property type="match status" value="1"/>
</dbReference>
<protein>
    <recommendedName>
        <fullName evidence="3 8">Histidinol-phosphatase</fullName>
        <shortName evidence="8">HolPase</shortName>
        <ecNumber evidence="3 8">3.1.3.15</ecNumber>
    </recommendedName>
</protein>
<dbReference type="GO" id="GO:0005737">
    <property type="term" value="C:cytoplasm"/>
    <property type="evidence" value="ECO:0007669"/>
    <property type="project" value="TreeGrafter"/>
</dbReference>
<organism evidence="10 11">
    <name type="scientific">Pachysolen tannophilus NRRL Y-2460</name>
    <dbReference type="NCBI Taxonomy" id="669874"/>
    <lineage>
        <taxon>Eukaryota</taxon>
        <taxon>Fungi</taxon>
        <taxon>Dikarya</taxon>
        <taxon>Ascomycota</taxon>
        <taxon>Saccharomycotina</taxon>
        <taxon>Pichiomycetes</taxon>
        <taxon>Pachysolenaceae</taxon>
        <taxon>Pachysolen</taxon>
    </lineage>
</organism>
<dbReference type="Gene3D" id="3.20.20.140">
    <property type="entry name" value="Metal-dependent hydrolases"/>
    <property type="match status" value="1"/>
</dbReference>
<evidence type="ECO:0000256" key="8">
    <source>
        <dbReference type="RuleBase" id="RU366003"/>
    </source>
</evidence>
<evidence type="ECO:0000256" key="7">
    <source>
        <dbReference type="ARBA" id="ARBA00049158"/>
    </source>
</evidence>
<evidence type="ECO:0000256" key="2">
    <source>
        <dbReference type="ARBA" id="ARBA00009152"/>
    </source>
</evidence>
<sequence length="330" mass="38353">MHSHHSHSGDYIAHASDSLEDIVNHAISLKFQIFCLTEHMPRYDLNHLYPEELDKNYNCCSLIKKFNDYYKHALDIKARVNHDKNINTKILVGIETEGGLTPLYLDKILEFKSNHAVDLIIGSIHHVNEIPIDFDRRNWVKARESCNGSTRELFKTYFELQYQLLVKLKPEVIGHFDLIRLMLINDDLDIDSNSNSNSNSKQLDPNFIEKNWPDVWEIIIKNIKFIVSYGGLIELNSAAIRKGWDTPYPQRDIVKVALELNAKFCLSDDSHGIRQVALNYGKVLNYCKEMKINTLYYLDLNENNQVFVNSISLDEAQRHPFWLQLDKTST</sequence>
<dbReference type="EC" id="3.1.3.15" evidence="3 8"/>
<dbReference type="InterPro" id="IPR016195">
    <property type="entry name" value="Pol/histidinol_Pase-like"/>
</dbReference>
<dbReference type="EMBL" id="KV454017">
    <property type="protein sequence ID" value="ODV93731.1"/>
    <property type="molecule type" value="Genomic_DNA"/>
</dbReference>
<dbReference type="NCBIfam" id="TIGR01856">
    <property type="entry name" value="hisJ_fam"/>
    <property type="match status" value="1"/>
</dbReference>
<feature type="domain" description="PHP" evidence="9">
    <location>
        <begin position="4"/>
        <end position="238"/>
    </location>
</feature>
<dbReference type="Proteomes" id="UP000094236">
    <property type="component" value="Unassembled WGS sequence"/>
</dbReference>
<dbReference type="Pfam" id="PF02811">
    <property type="entry name" value="PHP"/>
    <property type="match status" value="1"/>
</dbReference>
<comment type="catalytic activity">
    <reaction evidence="7 8">
        <text>L-histidinol phosphate + H2O = L-histidinol + phosphate</text>
        <dbReference type="Rhea" id="RHEA:14465"/>
        <dbReference type="ChEBI" id="CHEBI:15377"/>
        <dbReference type="ChEBI" id="CHEBI:43474"/>
        <dbReference type="ChEBI" id="CHEBI:57699"/>
        <dbReference type="ChEBI" id="CHEBI:57980"/>
        <dbReference type="EC" id="3.1.3.15"/>
    </reaction>
</comment>
<dbReference type="UniPathway" id="UPA00031">
    <property type="reaction ID" value="UER00013"/>
</dbReference>
<keyword evidence="4 8" id="KW-0028">Amino-acid biosynthesis</keyword>
<dbReference type="SUPFAM" id="SSF89550">
    <property type="entry name" value="PHP domain-like"/>
    <property type="match status" value="1"/>
</dbReference>
<evidence type="ECO:0000313" key="11">
    <source>
        <dbReference type="Proteomes" id="UP000094236"/>
    </source>
</evidence>
<evidence type="ECO:0000256" key="1">
    <source>
        <dbReference type="ARBA" id="ARBA00004970"/>
    </source>
</evidence>